<dbReference type="AlphaFoldDB" id="A0A1M7L4J3"/>
<gene>
    <name evidence="1" type="ORF">SAMN05878281_1723</name>
</gene>
<keyword evidence="2" id="KW-1185">Reference proteome</keyword>
<proteinExistence type="predicted"/>
<reference evidence="2" key="1">
    <citation type="submission" date="2016-11" db="EMBL/GenBank/DDBJ databases">
        <authorList>
            <person name="Varghese N."/>
            <person name="Submissions S."/>
        </authorList>
    </citation>
    <scope>NUCLEOTIDE SEQUENCE [LARGE SCALE GENOMIC DNA]</scope>
    <source>
        <strain evidence="2">ACAM 48</strain>
    </source>
</reference>
<name>A0A1M7L4J3_9FLAO</name>
<dbReference type="EMBL" id="LT670848">
    <property type="protein sequence ID" value="SHM72642.1"/>
    <property type="molecule type" value="Genomic_DNA"/>
</dbReference>
<evidence type="ECO:0000313" key="1">
    <source>
        <dbReference type="EMBL" id="SHM72642.1"/>
    </source>
</evidence>
<accession>A0A1M7L4J3</accession>
<evidence type="ECO:0000313" key="2">
    <source>
        <dbReference type="Proteomes" id="UP000190235"/>
    </source>
</evidence>
<organism evidence="1 2">
    <name type="scientific">Salegentibacter salegens</name>
    <dbReference type="NCBI Taxonomy" id="143223"/>
    <lineage>
        <taxon>Bacteria</taxon>
        <taxon>Pseudomonadati</taxon>
        <taxon>Bacteroidota</taxon>
        <taxon>Flavobacteriia</taxon>
        <taxon>Flavobacteriales</taxon>
        <taxon>Flavobacteriaceae</taxon>
        <taxon>Salegentibacter</taxon>
    </lineage>
</organism>
<sequence length="37" mass="4653">MLFFYPKKLKKLEVEDLRFRESFQIDDDNHFLEDAKF</sequence>
<dbReference type="STRING" id="143223.SAMN05878281_1723"/>
<dbReference type="Proteomes" id="UP000190235">
    <property type="component" value="Chromosome I"/>
</dbReference>
<protein>
    <submittedName>
        <fullName evidence="1">Uncharacterized protein</fullName>
    </submittedName>
</protein>